<gene>
    <name evidence="3 5" type="primary">larC</name>
    <name evidence="5" type="ORF">WMO45_01955</name>
</gene>
<dbReference type="PANTHER" id="PTHR36566:SF1">
    <property type="entry name" value="PYRIDINIUM-3,5-BISTHIOCARBOXYLIC ACID MONONUCLEOTIDE NICKEL INSERTION PROTEIN"/>
    <property type="match status" value="1"/>
</dbReference>
<comment type="catalytic activity">
    <reaction evidence="3">
        <text>Ni(II)-pyridinium-3,5-bisthiocarboxylate mononucleotide = pyridinium-3,5-bisthiocarboxylate mononucleotide + Ni(2+)</text>
        <dbReference type="Rhea" id="RHEA:54784"/>
        <dbReference type="ChEBI" id="CHEBI:49786"/>
        <dbReference type="ChEBI" id="CHEBI:137372"/>
        <dbReference type="ChEBI" id="CHEBI:137373"/>
        <dbReference type="EC" id="4.99.1.12"/>
    </reaction>
</comment>
<dbReference type="HAMAP" id="MF_01074">
    <property type="entry name" value="LarC"/>
    <property type="match status" value="1"/>
</dbReference>
<dbReference type="NCBIfam" id="TIGR00299">
    <property type="entry name" value="nickel pincer cofactor biosynthesis protein LarC"/>
    <property type="match status" value="1"/>
</dbReference>
<evidence type="ECO:0000256" key="2">
    <source>
        <dbReference type="ARBA" id="ARBA00023239"/>
    </source>
</evidence>
<comment type="caution">
    <text evidence="5">The sequence shown here is derived from an EMBL/GenBank/DDBJ whole genome shotgun (WGS) entry which is preliminary data.</text>
</comment>
<dbReference type="Pfam" id="PF01969">
    <property type="entry name" value="Ni_insertion"/>
    <property type="match status" value="1"/>
</dbReference>
<dbReference type="PANTHER" id="PTHR36566">
    <property type="entry name" value="NICKEL INSERTION PROTEIN-RELATED"/>
    <property type="match status" value="1"/>
</dbReference>
<comment type="function">
    <text evidence="3">Involved in the biosynthesis of a nickel-pincer cofactor ((SCS)Ni(II) pincer complex). Binds Ni(2+), and functions in nickel delivery to pyridinium-3,5-bisthiocarboxylic acid mononucleotide (P2TMN), to form the mature cofactor. Is thus probably required for the activation of nickel-pincer cofactor-dependent enzymes.</text>
</comment>
<dbReference type="EC" id="4.99.1.12" evidence="3"/>
<dbReference type="RefSeq" id="WP_349138970.1">
    <property type="nucleotide sequence ID" value="NZ_JBBMFT010000001.1"/>
</dbReference>
<evidence type="ECO:0000256" key="4">
    <source>
        <dbReference type="SAM" id="MobiDB-lite"/>
    </source>
</evidence>
<keyword evidence="2 3" id="KW-0456">Lyase</keyword>
<proteinExistence type="inferred from homology"/>
<organism evidence="5 6">
    <name type="scientific">Flavonifractor hominis</name>
    <dbReference type="NCBI Taxonomy" id="3133178"/>
    <lineage>
        <taxon>Bacteria</taxon>
        <taxon>Bacillati</taxon>
        <taxon>Bacillota</taxon>
        <taxon>Clostridia</taxon>
        <taxon>Eubacteriales</taxon>
        <taxon>Oscillospiraceae</taxon>
        <taxon>Flavonifractor</taxon>
    </lineage>
</organism>
<protein>
    <recommendedName>
        <fullName evidence="3">Pyridinium-3,5-bisthiocarboxylic acid mononucleotide nickel insertion protein</fullName>
        <shortName evidence="3">P2TMN nickel insertion protein</shortName>
        <ecNumber evidence="3">4.99.1.12</ecNumber>
    </recommendedName>
    <alternativeName>
        <fullName evidence="3">Nickel-pincer cofactor biosynthesis protein LarC</fullName>
    </alternativeName>
</protein>
<evidence type="ECO:0000256" key="1">
    <source>
        <dbReference type="ARBA" id="ARBA00022596"/>
    </source>
</evidence>
<accession>A0ABV1EL02</accession>
<reference evidence="5 6" key="1">
    <citation type="submission" date="2024-03" db="EMBL/GenBank/DDBJ databases">
        <title>Human intestinal bacterial collection.</title>
        <authorList>
            <person name="Pauvert C."/>
            <person name="Hitch T.C.A."/>
            <person name="Clavel T."/>
        </authorList>
    </citation>
    <scope>NUCLEOTIDE SEQUENCE [LARGE SCALE GENOMIC DNA]</scope>
    <source>
        <strain evidence="5 6">CLA-AP-H34</strain>
    </source>
</reference>
<name>A0ABV1EL02_9FIRM</name>
<keyword evidence="1 3" id="KW-0533">Nickel</keyword>
<comment type="similarity">
    <text evidence="3">Belongs to the LarC family.</text>
</comment>
<evidence type="ECO:0000313" key="6">
    <source>
        <dbReference type="Proteomes" id="UP001440599"/>
    </source>
</evidence>
<sequence>MKTLYLDCGMGAAGDMLMSALLELVEDRQAFLEQMNHLGLPGVALRTLPAETCGISGTRVEVCVNGQEEHSHDVFPEVHMHHSREHEHEHEHHHHHDHDHVHPHDHEHHHHHTGMHEIEHILSHLDLPEPVRADAAAVYHLIAEAESHAHGCPVDQIHFHEVGTLDAVADVVGVCLLMHQIGADKIVASPIHVGSGQVRCAHGILPVPAPATAYLLQGVPIYSGAIRGELCTPTGAALLKHFVHHFGPMPVMTVQAIGYGVGSKQFEAANCVRAMLGERNQNGDEVAELRCNLDDMTPEAIAFAQEELLRAGALDAFTTPIGMKKGRPAVLLTCLCRVEDREALLKLLFRHTTTLGVRETLCRRYTLERSLRTAETPYGPVGIKHACGWGTVREKGEYEDLARIAREHGLTLEEAEHLAH</sequence>
<dbReference type="EMBL" id="JBBMFT010000001">
    <property type="protein sequence ID" value="MEQ2455272.1"/>
    <property type="molecule type" value="Genomic_DNA"/>
</dbReference>
<dbReference type="InterPro" id="IPR002822">
    <property type="entry name" value="Ni_insertion"/>
</dbReference>
<dbReference type="Gene3D" id="3.30.70.1380">
    <property type="entry name" value="Transcriptional regulatory protein pf0864 domain like"/>
    <property type="match status" value="1"/>
</dbReference>
<evidence type="ECO:0000313" key="5">
    <source>
        <dbReference type="EMBL" id="MEQ2455272.1"/>
    </source>
</evidence>
<dbReference type="Proteomes" id="UP001440599">
    <property type="component" value="Unassembled WGS sequence"/>
</dbReference>
<feature type="compositionally biased region" description="Basic and acidic residues" evidence="4">
    <location>
        <begin position="80"/>
        <end position="90"/>
    </location>
</feature>
<feature type="region of interest" description="Disordered" evidence="4">
    <location>
        <begin position="80"/>
        <end position="115"/>
    </location>
</feature>
<dbReference type="GO" id="GO:0016829">
    <property type="term" value="F:lyase activity"/>
    <property type="evidence" value="ECO:0007669"/>
    <property type="project" value="UniProtKB-KW"/>
</dbReference>
<keyword evidence="6" id="KW-1185">Reference proteome</keyword>
<evidence type="ECO:0000256" key="3">
    <source>
        <dbReference type="HAMAP-Rule" id="MF_01074"/>
    </source>
</evidence>